<dbReference type="CDD" id="cd00383">
    <property type="entry name" value="trans_reg_C"/>
    <property type="match status" value="1"/>
</dbReference>
<name>A0AAE4AVK5_9HYPH</name>
<dbReference type="RefSeq" id="WP_306886660.1">
    <property type="nucleotide sequence ID" value="NZ_JAUSUL010000003.1"/>
</dbReference>
<accession>A0AAE4AVK5</accession>
<feature type="domain" description="OmpR/PhoB-type" evidence="16">
    <location>
        <begin position="128"/>
        <end position="226"/>
    </location>
</feature>
<evidence type="ECO:0000313" key="18">
    <source>
        <dbReference type="Proteomes" id="UP001229244"/>
    </source>
</evidence>
<keyword evidence="10" id="KW-0010">Activator</keyword>
<keyword evidence="4" id="KW-0963">Cytoplasm</keyword>
<dbReference type="SMART" id="SM00862">
    <property type="entry name" value="Trans_reg_C"/>
    <property type="match status" value="1"/>
</dbReference>
<feature type="modified residue" description="4-aspartylphosphate" evidence="13">
    <location>
        <position position="52"/>
    </location>
</feature>
<dbReference type="SUPFAM" id="SSF52172">
    <property type="entry name" value="CheY-like"/>
    <property type="match status" value="1"/>
</dbReference>
<evidence type="ECO:0000313" key="17">
    <source>
        <dbReference type="EMBL" id="MDQ0316784.1"/>
    </source>
</evidence>
<dbReference type="Gene3D" id="3.40.50.2300">
    <property type="match status" value="1"/>
</dbReference>
<dbReference type="PANTHER" id="PTHR48111">
    <property type="entry name" value="REGULATOR OF RPOS"/>
    <property type="match status" value="1"/>
</dbReference>
<reference evidence="17" key="1">
    <citation type="submission" date="2023-07" db="EMBL/GenBank/DDBJ databases">
        <title>Genomic Encyclopedia of Type Strains, Phase IV (KMG-IV): sequencing the most valuable type-strain genomes for metagenomic binning, comparative biology and taxonomic classification.</title>
        <authorList>
            <person name="Goeker M."/>
        </authorList>
    </citation>
    <scope>NUCLEOTIDE SEQUENCE</scope>
    <source>
        <strain evidence="17">DSM 21202</strain>
    </source>
</reference>
<feature type="DNA-binding region" description="OmpR/PhoB-type" evidence="14">
    <location>
        <begin position="128"/>
        <end position="226"/>
    </location>
</feature>
<keyword evidence="3" id="KW-0813">Transport</keyword>
<dbReference type="FunFam" id="1.10.10.10:FF:000011">
    <property type="entry name" value="Phosphate regulon transcriptional regulator PhoB"/>
    <property type="match status" value="1"/>
</dbReference>
<dbReference type="InterPro" id="IPR001789">
    <property type="entry name" value="Sig_transdc_resp-reg_receiver"/>
</dbReference>
<dbReference type="SMART" id="SM00448">
    <property type="entry name" value="REC"/>
    <property type="match status" value="1"/>
</dbReference>
<dbReference type="GO" id="GO:0006355">
    <property type="term" value="P:regulation of DNA-templated transcription"/>
    <property type="evidence" value="ECO:0007669"/>
    <property type="project" value="InterPro"/>
</dbReference>
<organism evidence="17 18">
    <name type="scientific">Amorphus orientalis</name>
    <dbReference type="NCBI Taxonomy" id="649198"/>
    <lineage>
        <taxon>Bacteria</taxon>
        <taxon>Pseudomonadati</taxon>
        <taxon>Pseudomonadota</taxon>
        <taxon>Alphaproteobacteria</taxon>
        <taxon>Hyphomicrobiales</taxon>
        <taxon>Amorphaceae</taxon>
        <taxon>Amorphus</taxon>
    </lineage>
</organism>
<dbReference type="GO" id="GO:0006817">
    <property type="term" value="P:phosphate ion transport"/>
    <property type="evidence" value="ECO:0007669"/>
    <property type="project" value="UniProtKB-KW"/>
</dbReference>
<dbReference type="Pfam" id="PF00486">
    <property type="entry name" value="Trans_reg_C"/>
    <property type="match status" value="1"/>
</dbReference>
<evidence type="ECO:0000256" key="12">
    <source>
        <dbReference type="ARBA" id="ARBA00024735"/>
    </source>
</evidence>
<dbReference type="InterPro" id="IPR039420">
    <property type="entry name" value="WalR-like"/>
</dbReference>
<evidence type="ECO:0000256" key="7">
    <source>
        <dbReference type="ARBA" id="ARBA00023012"/>
    </source>
</evidence>
<evidence type="ECO:0000256" key="2">
    <source>
        <dbReference type="ARBA" id="ARBA00013332"/>
    </source>
</evidence>
<comment type="caution">
    <text evidence="17">The sequence shown here is derived from an EMBL/GenBank/DDBJ whole genome shotgun (WGS) entry which is preliminary data.</text>
</comment>
<keyword evidence="18" id="KW-1185">Reference proteome</keyword>
<gene>
    <name evidence="17" type="ORF">J2S73_003260</name>
</gene>
<dbReference type="GO" id="GO:0005829">
    <property type="term" value="C:cytosol"/>
    <property type="evidence" value="ECO:0007669"/>
    <property type="project" value="TreeGrafter"/>
</dbReference>
<comment type="function">
    <text evidence="12">This protein is a positive regulator for the phosphate regulon. Transcription of this operon is positively regulated by PhoB and PhoR when phosphate is limited.</text>
</comment>
<dbReference type="SUPFAM" id="SSF46894">
    <property type="entry name" value="C-terminal effector domain of the bipartite response regulators"/>
    <property type="match status" value="1"/>
</dbReference>
<evidence type="ECO:0000256" key="11">
    <source>
        <dbReference type="ARBA" id="ARBA00023163"/>
    </source>
</evidence>
<dbReference type="NCBIfam" id="TIGR02154">
    <property type="entry name" value="PhoB"/>
    <property type="match status" value="1"/>
</dbReference>
<evidence type="ECO:0000256" key="8">
    <source>
        <dbReference type="ARBA" id="ARBA00023015"/>
    </source>
</evidence>
<dbReference type="InterPro" id="IPR011879">
    <property type="entry name" value="Sig_transdc_resp-reg_PhoB"/>
</dbReference>
<dbReference type="PROSITE" id="PS50110">
    <property type="entry name" value="RESPONSE_REGULATORY"/>
    <property type="match status" value="1"/>
</dbReference>
<keyword evidence="7" id="KW-0902">Two-component regulatory system</keyword>
<dbReference type="InterPro" id="IPR011006">
    <property type="entry name" value="CheY-like_superfamily"/>
</dbReference>
<comment type="subcellular location">
    <subcellularLocation>
        <location evidence="1">Cytoplasm</location>
    </subcellularLocation>
</comment>
<dbReference type="Gene3D" id="1.10.10.10">
    <property type="entry name" value="Winged helix-like DNA-binding domain superfamily/Winged helix DNA-binding domain"/>
    <property type="match status" value="1"/>
</dbReference>
<proteinExistence type="predicted"/>
<keyword evidence="5 13" id="KW-0597">Phosphoprotein</keyword>
<keyword evidence="6" id="KW-0592">Phosphate transport</keyword>
<feature type="domain" description="Response regulatory" evidence="15">
    <location>
        <begin position="3"/>
        <end position="119"/>
    </location>
</feature>
<dbReference type="Gene3D" id="6.10.250.690">
    <property type="match status" value="1"/>
</dbReference>
<dbReference type="GO" id="GO:0000976">
    <property type="term" value="F:transcription cis-regulatory region binding"/>
    <property type="evidence" value="ECO:0007669"/>
    <property type="project" value="TreeGrafter"/>
</dbReference>
<evidence type="ECO:0000256" key="13">
    <source>
        <dbReference type="PROSITE-ProRule" id="PRU00169"/>
    </source>
</evidence>
<dbReference type="PANTHER" id="PTHR48111:SF40">
    <property type="entry name" value="PHOSPHATE REGULON TRANSCRIPTIONAL REGULATORY PROTEIN PHOB"/>
    <property type="match status" value="1"/>
</dbReference>
<evidence type="ECO:0000256" key="1">
    <source>
        <dbReference type="ARBA" id="ARBA00004496"/>
    </source>
</evidence>
<keyword evidence="8" id="KW-0805">Transcription regulation</keyword>
<dbReference type="GO" id="GO:0032993">
    <property type="term" value="C:protein-DNA complex"/>
    <property type="evidence" value="ECO:0007669"/>
    <property type="project" value="TreeGrafter"/>
</dbReference>
<dbReference type="Pfam" id="PF00072">
    <property type="entry name" value="Response_reg"/>
    <property type="match status" value="1"/>
</dbReference>
<evidence type="ECO:0000259" key="15">
    <source>
        <dbReference type="PROSITE" id="PS50110"/>
    </source>
</evidence>
<evidence type="ECO:0000256" key="3">
    <source>
        <dbReference type="ARBA" id="ARBA00022448"/>
    </source>
</evidence>
<dbReference type="InterPro" id="IPR001867">
    <property type="entry name" value="OmpR/PhoB-type_DNA-bd"/>
</dbReference>
<dbReference type="Proteomes" id="UP001229244">
    <property type="component" value="Unassembled WGS sequence"/>
</dbReference>
<evidence type="ECO:0000256" key="6">
    <source>
        <dbReference type="ARBA" id="ARBA00022592"/>
    </source>
</evidence>
<dbReference type="AlphaFoldDB" id="A0AAE4AVK5"/>
<evidence type="ECO:0000256" key="14">
    <source>
        <dbReference type="PROSITE-ProRule" id="PRU01091"/>
    </source>
</evidence>
<dbReference type="InterPro" id="IPR036388">
    <property type="entry name" value="WH-like_DNA-bd_sf"/>
</dbReference>
<protein>
    <recommendedName>
        <fullName evidence="2">Phosphate regulon transcriptional regulatory protein PhoB</fullName>
    </recommendedName>
</protein>
<evidence type="ECO:0000256" key="10">
    <source>
        <dbReference type="ARBA" id="ARBA00023159"/>
    </source>
</evidence>
<sequence>MPKVLIVEDEEPLALLLRYNLEAEGYAVDTCMRGDEAEIRLREGLPDLLVLDWMLPGLSGIELCRRLRARPQTEHLPVIMLTARGEETERIRGLATGADDYVVKPFSVPELMARIRAILRRSKPAVVSTILSAGDIELDRTTHRVRRSSREIHLGPTEFRLLEFLMQSPGRVFSREQLLDGVWGHDVYVDERTVDVHIGRLRKAINRGKARDPIRTVRGAGYAFNDQFASA</sequence>
<evidence type="ECO:0000256" key="9">
    <source>
        <dbReference type="ARBA" id="ARBA00023125"/>
    </source>
</evidence>
<evidence type="ECO:0000256" key="5">
    <source>
        <dbReference type="ARBA" id="ARBA00022553"/>
    </source>
</evidence>
<dbReference type="PROSITE" id="PS51755">
    <property type="entry name" value="OMPR_PHOB"/>
    <property type="match status" value="1"/>
</dbReference>
<keyword evidence="9 14" id="KW-0238">DNA-binding</keyword>
<dbReference type="FunFam" id="3.40.50.2300:FF:000001">
    <property type="entry name" value="DNA-binding response regulator PhoB"/>
    <property type="match status" value="1"/>
</dbReference>
<evidence type="ECO:0000256" key="4">
    <source>
        <dbReference type="ARBA" id="ARBA00022490"/>
    </source>
</evidence>
<keyword evidence="11" id="KW-0804">Transcription</keyword>
<dbReference type="GO" id="GO:0000156">
    <property type="term" value="F:phosphorelay response regulator activity"/>
    <property type="evidence" value="ECO:0007669"/>
    <property type="project" value="InterPro"/>
</dbReference>
<evidence type="ECO:0000259" key="16">
    <source>
        <dbReference type="PROSITE" id="PS51755"/>
    </source>
</evidence>
<dbReference type="EMBL" id="JAUSUL010000003">
    <property type="protein sequence ID" value="MDQ0316784.1"/>
    <property type="molecule type" value="Genomic_DNA"/>
</dbReference>
<dbReference type="InterPro" id="IPR016032">
    <property type="entry name" value="Sig_transdc_resp-reg_C-effctor"/>
</dbReference>